<evidence type="ECO:0000313" key="2">
    <source>
        <dbReference type="EMBL" id="KAJ4448959.1"/>
    </source>
</evidence>
<keyword evidence="3" id="KW-1185">Reference proteome</keyword>
<sequence>MGSGKTPEKYQPVKLSQPGFDPGPASFAVRQADHYSRAANPFKRFTLRNISLSLNNSVPNISAENINKNDERWRTLHNAELHALYSSPDIIRNIKSRRLRWEGM</sequence>
<evidence type="ECO:0000256" key="1">
    <source>
        <dbReference type="SAM" id="MobiDB-lite"/>
    </source>
</evidence>
<proteinExistence type="predicted"/>
<name>A0ABQ8TQK2_PERAM</name>
<organism evidence="2 3">
    <name type="scientific">Periplaneta americana</name>
    <name type="common">American cockroach</name>
    <name type="synonym">Blatta americana</name>
    <dbReference type="NCBI Taxonomy" id="6978"/>
    <lineage>
        <taxon>Eukaryota</taxon>
        <taxon>Metazoa</taxon>
        <taxon>Ecdysozoa</taxon>
        <taxon>Arthropoda</taxon>
        <taxon>Hexapoda</taxon>
        <taxon>Insecta</taxon>
        <taxon>Pterygota</taxon>
        <taxon>Neoptera</taxon>
        <taxon>Polyneoptera</taxon>
        <taxon>Dictyoptera</taxon>
        <taxon>Blattodea</taxon>
        <taxon>Blattoidea</taxon>
        <taxon>Blattidae</taxon>
        <taxon>Blattinae</taxon>
        <taxon>Periplaneta</taxon>
    </lineage>
</organism>
<feature type="region of interest" description="Disordered" evidence="1">
    <location>
        <begin position="1"/>
        <end position="22"/>
    </location>
</feature>
<accession>A0ABQ8TQK2</accession>
<evidence type="ECO:0000313" key="3">
    <source>
        <dbReference type="Proteomes" id="UP001148838"/>
    </source>
</evidence>
<reference evidence="2 3" key="1">
    <citation type="journal article" date="2022" name="Allergy">
        <title>Genome assembly and annotation of Periplaneta americana reveal a comprehensive cockroach allergen profile.</title>
        <authorList>
            <person name="Wang L."/>
            <person name="Xiong Q."/>
            <person name="Saelim N."/>
            <person name="Wang L."/>
            <person name="Nong W."/>
            <person name="Wan A.T."/>
            <person name="Shi M."/>
            <person name="Liu X."/>
            <person name="Cao Q."/>
            <person name="Hui J.H.L."/>
            <person name="Sookrung N."/>
            <person name="Leung T.F."/>
            <person name="Tungtrongchitr A."/>
            <person name="Tsui S.K.W."/>
        </authorList>
    </citation>
    <scope>NUCLEOTIDE SEQUENCE [LARGE SCALE GENOMIC DNA]</scope>
    <source>
        <strain evidence="2">PWHHKU_190912</strain>
    </source>
</reference>
<gene>
    <name evidence="2" type="ORF">ANN_00351</name>
</gene>
<dbReference type="Proteomes" id="UP001148838">
    <property type="component" value="Unassembled WGS sequence"/>
</dbReference>
<comment type="caution">
    <text evidence="2">The sequence shown here is derived from an EMBL/GenBank/DDBJ whole genome shotgun (WGS) entry which is preliminary data.</text>
</comment>
<dbReference type="EMBL" id="JAJSOF020000003">
    <property type="protein sequence ID" value="KAJ4448959.1"/>
    <property type="molecule type" value="Genomic_DNA"/>
</dbReference>
<protein>
    <submittedName>
        <fullName evidence="2">Uncharacterized protein</fullName>
    </submittedName>
</protein>